<feature type="region of interest" description="Disordered" evidence="1">
    <location>
        <begin position="60"/>
        <end position="79"/>
    </location>
</feature>
<protein>
    <submittedName>
        <fullName evidence="2">Uncharacterized protein</fullName>
    </submittedName>
</protein>
<evidence type="ECO:0000313" key="2">
    <source>
        <dbReference type="EMBL" id="KAF9325305.1"/>
    </source>
</evidence>
<name>A0A9P5SG71_9FUNG</name>
<gene>
    <name evidence="2" type="ORF">BG006_011212</name>
</gene>
<proteinExistence type="predicted"/>
<sequence>MNTSTTSTKSCVSNGRPACVQGFVRDKCQKCTMGSFRCNMCHTSSSSSCSSSPRNSLSLDRIASQPSSPTSSTFSSSSSSSSCIFCHSGRKACDGCFGLGYVQRICLDCIKDKHRRHRHIRKPSLPMSLSLPKALTPAKETPQDNNSDSDSSNSNSNADRRTTSSIGSTILRKLKVPALFSKSDKDKTHRRRWSLSSLSSRHLPSFVTAA</sequence>
<dbReference type="EMBL" id="JAAAUY010000945">
    <property type="protein sequence ID" value="KAF9325305.1"/>
    <property type="molecule type" value="Genomic_DNA"/>
</dbReference>
<comment type="caution">
    <text evidence="2">The sequence shown here is derived from an EMBL/GenBank/DDBJ whole genome shotgun (WGS) entry which is preliminary data.</text>
</comment>
<keyword evidence="3" id="KW-1185">Reference proteome</keyword>
<evidence type="ECO:0000256" key="1">
    <source>
        <dbReference type="SAM" id="MobiDB-lite"/>
    </source>
</evidence>
<dbReference type="AlphaFoldDB" id="A0A9P5SG71"/>
<organism evidence="2 3">
    <name type="scientific">Podila minutissima</name>
    <dbReference type="NCBI Taxonomy" id="64525"/>
    <lineage>
        <taxon>Eukaryota</taxon>
        <taxon>Fungi</taxon>
        <taxon>Fungi incertae sedis</taxon>
        <taxon>Mucoromycota</taxon>
        <taxon>Mortierellomycotina</taxon>
        <taxon>Mortierellomycetes</taxon>
        <taxon>Mortierellales</taxon>
        <taxon>Mortierellaceae</taxon>
        <taxon>Podila</taxon>
    </lineage>
</organism>
<feature type="region of interest" description="Disordered" evidence="1">
    <location>
        <begin position="120"/>
        <end position="169"/>
    </location>
</feature>
<dbReference type="Proteomes" id="UP000696485">
    <property type="component" value="Unassembled WGS sequence"/>
</dbReference>
<reference evidence="2" key="1">
    <citation type="journal article" date="2020" name="Fungal Divers.">
        <title>Resolving the Mortierellaceae phylogeny through synthesis of multi-gene phylogenetics and phylogenomics.</title>
        <authorList>
            <person name="Vandepol N."/>
            <person name="Liber J."/>
            <person name="Desiro A."/>
            <person name="Na H."/>
            <person name="Kennedy M."/>
            <person name="Barry K."/>
            <person name="Grigoriev I.V."/>
            <person name="Miller A.N."/>
            <person name="O'Donnell K."/>
            <person name="Stajich J.E."/>
            <person name="Bonito G."/>
        </authorList>
    </citation>
    <scope>NUCLEOTIDE SEQUENCE</scope>
    <source>
        <strain evidence="2">NVP1</strain>
    </source>
</reference>
<feature type="compositionally biased region" description="Low complexity" evidence="1">
    <location>
        <begin position="144"/>
        <end position="157"/>
    </location>
</feature>
<accession>A0A9P5SG71</accession>
<evidence type="ECO:0000313" key="3">
    <source>
        <dbReference type="Proteomes" id="UP000696485"/>
    </source>
</evidence>